<protein>
    <submittedName>
        <fullName evidence="4">Pentatricopeptide repeat-containing protein At1g17630</fullName>
    </submittedName>
</protein>
<feature type="repeat" description="PPR" evidence="2">
    <location>
        <begin position="57"/>
        <end position="87"/>
    </location>
</feature>
<dbReference type="Gene3D" id="1.25.40.10">
    <property type="entry name" value="Tetratricopeptide repeat domain"/>
    <property type="match status" value="1"/>
</dbReference>
<dbReference type="InterPro" id="IPR011990">
    <property type="entry name" value="TPR-like_helical_dom_sf"/>
</dbReference>
<organism evidence="3 4">
    <name type="scientific">Rhodamnia argentea</name>
    <dbReference type="NCBI Taxonomy" id="178133"/>
    <lineage>
        <taxon>Eukaryota</taxon>
        <taxon>Viridiplantae</taxon>
        <taxon>Streptophyta</taxon>
        <taxon>Embryophyta</taxon>
        <taxon>Tracheophyta</taxon>
        <taxon>Spermatophyta</taxon>
        <taxon>Magnoliopsida</taxon>
        <taxon>eudicotyledons</taxon>
        <taxon>Gunneridae</taxon>
        <taxon>Pentapetalae</taxon>
        <taxon>rosids</taxon>
        <taxon>malvids</taxon>
        <taxon>Myrtales</taxon>
        <taxon>Myrtaceae</taxon>
        <taxon>Myrtoideae</taxon>
        <taxon>Myrteae</taxon>
        <taxon>Australasian group</taxon>
        <taxon>Rhodamnia</taxon>
    </lineage>
</organism>
<dbReference type="PANTHER" id="PTHR47926">
    <property type="entry name" value="PENTATRICOPEPTIDE REPEAT-CONTAINING PROTEIN"/>
    <property type="match status" value="1"/>
</dbReference>
<dbReference type="Pfam" id="PF01535">
    <property type="entry name" value="PPR"/>
    <property type="match status" value="1"/>
</dbReference>
<evidence type="ECO:0000313" key="3">
    <source>
        <dbReference type="Proteomes" id="UP000827889"/>
    </source>
</evidence>
<keyword evidence="3" id="KW-1185">Reference proteome</keyword>
<gene>
    <name evidence="4" type="primary">LOC125316228</name>
</gene>
<dbReference type="NCBIfam" id="TIGR00756">
    <property type="entry name" value="PPR"/>
    <property type="match status" value="1"/>
</dbReference>
<accession>A0ABM3HTJ0</accession>
<dbReference type="InterPro" id="IPR002885">
    <property type="entry name" value="PPR_rpt"/>
</dbReference>
<name>A0ABM3HTJ0_9MYRT</name>
<proteinExistence type="predicted"/>
<dbReference type="Proteomes" id="UP000827889">
    <property type="component" value="Chromosome 8"/>
</dbReference>
<keyword evidence="1" id="KW-0677">Repeat</keyword>
<sequence>MYMKCGSLNEGSLVCEKLDVKNLISQDPMIAGCGMHSLGKDAGRYFYGMVETGFKPDKVTFVAVLSACSRAGLVVKGRKIYDQMTEECAIEPRMEHYACVVNLLSRSGSLQEAREIAKPMPLTPNACVLGALLNACRVYKLPVLWRQQPPTFSARIRKLWQAICFSLSLLLQMAGEMILQVRGFLPSRRV</sequence>
<evidence type="ECO:0000256" key="1">
    <source>
        <dbReference type="ARBA" id="ARBA00022737"/>
    </source>
</evidence>
<dbReference type="GeneID" id="125316228"/>
<dbReference type="InterPro" id="IPR046960">
    <property type="entry name" value="PPR_At4g14850-like_plant"/>
</dbReference>
<dbReference type="RefSeq" id="XP_048139915.1">
    <property type="nucleotide sequence ID" value="XM_048283958.1"/>
</dbReference>
<dbReference type="PROSITE" id="PS51375">
    <property type="entry name" value="PPR"/>
    <property type="match status" value="1"/>
</dbReference>
<reference evidence="4" key="1">
    <citation type="submission" date="2025-08" db="UniProtKB">
        <authorList>
            <consortium name="RefSeq"/>
        </authorList>
    </citation>
    <scope>IDENTIFICATION</scope>
    <source>
        <tissue evidence="4">Leaf</tissue>
    </source>
</reference>
<evidence type="ECO:0000256" key="2">
    <source>
        <dbReference type="PROSITE-ProRule" id="PRU00708"/>
    </source>
</evidence>
<evidence type="ECO:0000313" key="4">
    <source>
        <dbReference type="RefSeq" id="XP_048139915.1"/>
    </source>
</evidence>